<accession>A0ACC2VN24</accession>
<evidence type="ECO:0000313" key="2">
    <source>
        <dbReference type="Proteomes" id="UP001241377"/>
    </source>
</evidence>
<name>A0ACC2VN24_9TREE</name>
<comment type="caution">
    <text evidence="1">The sequence shown here is derived from an EMBL/GenBank/DDBJ whole genome shotgun (WGS) entry which is preliminary data.</text>
</comment>
<protein>
    <submittedName>
        <fullName evidence="1">Uncharacterized protein</fullName>
    </submittedName>
</protein>
<dbReference type="Proteomes" id="UP001241377">
    <property type="component" value="Unassembled WGS sequence"/>
</dbReference>
<keyword evidence="2" id="KW-1185">Reference proteome</keyword>
<proteinExistence type="predicted"/>
<sequence length="84" mass="9652">MSGTFTFWMTTILERLRRAIVHTPHKEGVNRWHASFFEKALERVVTPGTVVDNDILQMLNLTIPGDLLDVISWDLPAWESSETI</sequence>
<dbReference type="EMBL" id="JASBWR010000067">
    <property type="protein sequence ID" value="KAJ9100016.1"/>
    <property type="molecule type" value="Genomic_DNA"/>
</dbReference>
<reference evidence="1" key="1">
    <citation type="submission" date="2023-04" db="EMBL/GenBank/DDBJ databases">
        <title>Draft Genome sequencing of Naganishia species isolated from polar environments using Oxford Nanopore Technology.</title>
        <authorList>
            <person name="Leo P."/>
            <person name="Venkateswaran K."/>
        </authorList>
    </citation>
    <scope>NUCLEOTIDE SEQUENCE</scope>
    <source>
        <strain evidence="1">MNA-CCFEE 5261</strain>
    </source>
</reference>
<gene>
    <name evidence="1" type="ORF">QFC19_005834</name>
</gene>
<organism evidence="1 2">
    <name type="scientific">Naganishia cerealis</name>
    <dbReference type="NCBI Taxonomy" id="610337"/>
    <lineage>
        <taxon>Eukaryota</taxon>
        <taxon>Fungi</taxon>
        <taxon>Dikarya</taxon>
        <taxon>Basidiomycota</taxon>
        <taxon>Agaricomycotina</taxon>
        <taxon>Tremellomycetes</taxon>
        <taxon>Filobasidiales</taxon>
        <taxon>Filobasidiaceae</taxon>
        <taxon>Naganishia</taxon>
    </lineage>
</organism>
<evidence type="ECO:0000313" key="1">
    <source>
        <dbReference type="EMBL" id="KAJ9100016.1"/>
    </source>
</evidence>